<dbReference type="OrthoDB" id="5290381at2"/>
<dbReference type="SMART" id="SM00257">
    <property type="entry name" value="LysM"/>
    <property type="match status" value="1"/>
</dbReference>
<feature type="compositionally biased region" description="Low complexity" evidence="1">
    <location>
        <begin position="38"/>
        <end position="51"/>
    </location>
</feature>
<keyword evidence="2" id="KW-0732">Signal</keyword>
<dbReference type="Proteomes" id="UP000075320">
    <property type="component" value="Unassembled WGS sequence"/>
</dbReference>
<feature type="compositionally biased region" description="Low complexity" evidence="1">
    <location>
        <begin position="63"/>
        <end position="72"/>
    </location>
</feature>
<evidence type="ECO:0000313" key="4">
    <source>
        <dbReference type="EMBL" id="KYG63081.1"/>
    </source>
</evidence>
<dbReference type="Gene3D" id="3.10.350.10">
    <property type="entry name" value="LysM domain"/>
    <property type="match status" value="1"/>
</dbReference>
<feature type="compositionally biased region" description="Pro residues" evidence="1">
    <location>
        <begin position="73"/>
        <end position="83"/>
    </location>
</feature>
<dbReference type="RefSeq" id="WP_061836156.1">
    <property type="nucleotide sequence ID" value="NZ_LUKE01000004.1"/>
</dbReference>
<dbReference type="PROSITE" id="PS51782">
    <property type="entry name" value="LYSM"/>
    <property type="match status" value="1"/>
</dbReference>
<feature type="domain" description="LysM" evidence="3">
    <location>
        <begin position="141"/>
        <end position="190"/>
    </location>
</feature>
<proteinExistence type="predicted"/>
<dbReference type="InterPro" id="IPR036779">
    <property type="entry name" value="LysM_dom_sf"/>
</dbReference>
<accession>A0A150WHA2</accession>
<feature type="compositionally biased region" description="Acidic residues" evidence="1">
    <location>
        <begin position="512"/>
        <end position="523"/>
    </location>
</feature>
<feature type="signal peptide" evidence="2">
    <location>
        <begin position="1"/>
        <end position="20"/>
    </location>
</feature>
<protein>
    <recommendedName>
        <fullName evidence="3">LysM domain-containing protein</fullName>
    </recommendedName>
</protein>
<comment type="caution">
    <text evidence="4">The sequence shown here is derived from an EMBL/GenBank/DDBJ whole genome shotgun (WGS) entry which is preliminary data.</text>
</comment>
<evidence type="ECO:0000313" key="5">
    <source>
        <dbReference type="Proteomes" id="UP000075320"/>
    </source>
</evidence>
<feature type="region of interest" description="Disordered" evidence="1">
    <location>
        <begin position="503"/>
        <end position="540"/>
    </location>
</feature>
<dbReference type="InterPro" id="IPR052196">
    <property type="entry name" value="Bact_Kbp"/>
</dbReference>
<dbReference type="EMBL" id="LUKE01000004">
    <property type="protein sequence ID" value="KYG63081.1"/>
    <property type="molecule type" value="Genomic_DNA"/>
</dbReference>
<name>A0A150WHA2_BDEBC</name>
<evidence type="ECO:0000256" key="2">
    <source>
        <dbReference type="SAM" id="SignalP"/>
    </source>
</evidence>
<reference evidence="4 5" key="1">
    <citation type="submission" date="2016-03" db="EMBL/GenBank/DDBJ databases">
        <authorList>
            <person name="Ploux O."/>
        </authorList>
    </citation>
    <scope>NUCLEOTIDE SEQUENCE [LARGE SCALE GENOMIC DNA]</scope>
    <source>
        <strain evidence="4 5">R0</strain>
    </source>
</reference>
<evidence type="ECO:0000256" key="1">
    <source>
        <dbReference type="SAM" id="MobiDB-lite"/>
    </source>
</evidence>
<sequence length="540" mass="58400">MKKNFSVMLAMIFCALLVQAQDAPPDANWETDPLDVLESQPSAEPAAPAMPEFKEVPGEVQVESTPSPEIAAPAPPPPPPEMPAPKKSKRAKKSTAQFENLTPDDPDAQKESEFHRIYKTYNEAPTSEESWEKALGERNAETYKVQSGDTLSGISTTLFGDSFFWPKVWSLNHDQILNPHEISPGMGIQFFPGSMGEAPTLAVTAQAEEKKVTSTSIPVPMAPPKGAMDGVEIPAPKKRAGLVEKLPRSLPGSRVSSVIRPKDDVRLDLLKHKYPKAYEYLEYYINDAPVEGSGKITGTEMGLSTAGEYQYIYVSFAGTPDKKYVVQKNLTQLEDPRNKERKAQMVQLQGEIQVLEKVNDAENMYRALVTKTIQPVEVGSTLIAGSLPMIDPAAGPVTSGVGATIMGGQFEKKRALMGQNSLVFLDAGSGQGLQEGQTLSIYADERARNKNVKAVMNDRVIGKLKVVRVTNNFATAYITSAIDDVMIGDYAGKSVATAAVSSEPVIENEAGSADDFELDDAPVEDASSPDSGSDDSDLEL</sequence>
<feature type="region of interest" description="Disordered" evidence="1">
    <location>
        <begin position="28"/>
        <end position="111"/>
    </location>
</feature>
<dbReference type="CDD" id="cd00118">
    <property type="entry name" value="LysM"/>
    <property type="match status" value="1"/>
</dbReference>
<dbReference type="PANTHER" id="PTHR34700:SF4">
    <property type="entry name" value="PHAGE-LIKE ELEMENT PBSX PROTEIN XKDP"/>
    <property type="match status" value="1"/>
</dbReference>
<dbReference type="InterPro" id="IPR018392">
    <property type="entry name" value="LysM"/>
</dbReference>
<evidence type="ECO:0000259" key="3">
    <source>
        <dbReference type="PROSITE" id="PS51782"/>
    </source>
</evidence>
<organism evidence="4 5">
    <name type="scientific">Bdellovibrio bacteriovorus</name>
    <dbReference type="NCBI Taxonomy" id="959"/>
    <lineage>
        <taxon>Bacteria</taxon>
        <taxon>Pseudomonadati</taxon>
        <taxon>Bdellovibrionota</taxon>
        <taxon>Bdellovibrionia</taxon>
        <taxon>Bdellovibrionales</taxon>
        <taxon>Pseudobdellovibrionaceae</taxon>
        <taxon>Bdellovibrio</taxon>
    </lineage>
</organism>
<feature type="chain" id="PRO_5007572862" description="LysM domain-containing protein" evidence="2">
    <location>
        <begin position="21"/>
        <end position="540"/>
    </location>
</feature>
<gene>
    <name evidence="4" type="ORF">AZI86_15285</name>
</gene>
<dbReference type="AlphaFoldDB" id="A0A150WHA2"/>
<dbReference type="PANTHER" id="PTHR34700">
    <property type="entry name" value="POTASSIUM BINDING PROTEIN KBP"/>
    <property type="match status" value="1"/>
</dbReference>
<keyword evidence="5" id="KW-1185">Reference proteome</keyword>